<sequence>MCTWWRAADSCQAVLERGVRVRIDTGSKLPDGVFRVLEASGPAIVSAADLFSGKSVVLFSCPGAFTEKSTRLQVPSYLRYSSELFSLGVDTICCVSVNDAFVMHAWGERCEVGNKILMLADGQCEYHTQLGLEMDCTRFALGFRSHRFSLLAVDRVVRILNIEEPGAYEVSDAAVITGQIRESGIFDEGDKNDFR</sequence>
<dbReference type="GO" id="GO:0008379">
    <property type="term" value="F:thioredoxin peroxidase activity"/>
    <property type="evidence" value="ECO:0007669"/>
    <property type="project" value="InterPro"/>
</dbReference>
<evidence type="ECO:0000313" key="6">
    <source>
        <dbReference type="Proteomes" id="UP000321933"/>
    </source>
</evidence>
<keyword evidence="2 3" id="KW-0560">Oxidoreductase</keyword>
<dbReference type="AlphaFoldDB" id="A0A5C8ZS87"/>
<dbReference type="OrthoDB" id="9800621at2"/>
<evidence type="ECO:0000256" key="3">
    <source>
        <dbReference type="RuleBase" id="RU366011"/>
    </source>
</evidence>
<dbReference type="PANTHER" id="PTHR10430:SF16">
    <property type="entry name" value="PEROXIREDOXIN-5, MITOCHONDRIAL"/>
    <property type="match status" value="1"/>
</dbReference>
<proteinExistence type="inferred from homology"/>
<keyword evidence="3" id="KW-0049">Antioxidant</keyword>
<dbReference type="EC" id="1.11.1.27" evidence="3"/>
<keyword evidence="3" id="KW-0676">Redox-active center</keyword>
<dbReference type="Gene3D" id="3.40.30.10">
    <property type="entry name" value="Glutaredoxin"/>
    <property type="match status" value="1"/>
</dbReference>
<dbReference type="GO" id="GO:0042744">
    <property type="term" value="P:hydrogen peroxide catabolic process"/>
    <property type="evidence" value="ECO:0007669"/>
    <property type="project" value="TreeGrafter"/>
</dbReference>
<keyword evidence="6" id="KW-1185">Reference proteome</keyword>
<dbReference type="InterPro" id="IPR036249">
    <property type="entry name" value="Thioredoxin-like_sf"/>
</dbReference>
<protein>
    <recommendedName>
        <fullName evidence="3">Glutathione-dependent peroxiredoxin</fullName>
        <ecNumber evidence="3">1.11.1.27</ecNumber>
    </recommendedName>
</protein>
<dbReference type="InterPro" id="IPR037944">
    <property type="entry name" value="PRX5-like"/>
</dbReference>
<reference evidence="5 6" key="1">
    <citation type="submission" date="2019-08" db="EMBL/GenBank/DDBJ databases">
        <title>Parahaliea maris sp. nov., isolated from the surface seawater.</title>
        <authorList>
            <person name="Liu Y."/>
        </authorList>
    </citation>
    <scope>NUCLEOTIDE SEQUENCE [LARGE SCALE GENOMIC DNA]</scope>
    <source>
        <strain evidence="5 6">S2-26</strain>
    </source>
</reference>
<evidence type="ECO:0000259" key="4">
    <source>
        <dbReference type="Pfam" id="PF08534"/>
    </source>
</evidence>
<comment type="catalytic activity">
    <reaction evidence="3">
        <text>a hydroperoxide + 2 glutathione = an alcohol + glutathione disulfide + H2O</text>
        <dbReference type="Rhea" id="RHEA:62632"/>
        <dbReference type="ChEBI" id="CHEBI:15377"/>
        <dbReference type="ChEBI" id="CHEBI:30879"/>
        <dbReference type="ChEBI" id="CHEBI:35924"/>
        <dbReference type="ChEBI" id="CHEBI:57925"/>
        <dbReference type="ChEBI" id="CHEBI:58297"/>
        <dbReference type="EC" id="1.11.1.27"/>
    </reaction>
</comment>
<comment type="function">
    <text evidence="3">Thiol-specific peroxidase that catalyzes the reduction of hydrogen peroxide and organic hydroperoxides to water and alcohols, respectively. Plays a role in cell protection against oxidative stress by detoxifying peroxides.</text>
</comment>
<evidence type="ECO:0000256" key="1">
    <source>
        <dbReference type="ARBA" id="ARBA00022559"/>
    </source>
</evidence>
<evidence type="ECO:0000256" key="2">
    <source>
        <dbReference type="ARBA" id="ARBA00023002"/>
    </source>
</evidence>
<dbReference type="EMBL" id="VRYZ01000006">
    <property type="protein sequence ID" value="TXS90599.1"/>
    <property type="molecule type" value="Genomic_DNA"/>
</dbReference>
<comment type="caution">
    <text evidence="5">The sequence shown here is derived from an EMBL/GenBank/DDBJ whole genome shotgun (WGS) entry which is preliminary data.</text>
</comment>
<feature type="domain" description="Redoxin" evidence="4">
    <location>
        <begin position="26"/>
        <end position="173"/>
    </location>
</feature>
<organism evidence="5 6">
    <name type="scientific">Parahaliea aestuarii</name>
    <dbReference type="NCBI Taxonomy" id="1852021"/>
    <lineage>
        <taxon>Bacteria</taxon>
        <taxon>Pseudomonadati</taxon>
        <taxon>Pseudomonadota</taxon>
        <taxon>Gammaproteobacteria</taxon>
        <taxon>Cellvibrionales</taxon>
        <taxon>Halieaceae</taxon>
        <taxon>Parahaliea</taxon>
    </lineage>
</organism>
<keyword evidence="1 3" id="KW-0575">Peroxidase</keyword>
<comment type="similarity">
    <text evidence="3">Belongs to the peroxiredoxin family. Prx5 subfamily.</text>
</comment>
<evidence type="ECO:0000313" key="5">
    <source>
        <dbReference type="EMBL" id="TXS90599.1"/>
    </source>
</evidence>
<dbReference type="SUPFAM" id="SSF52833">
    <property type="entry name" value="Thioredoxin-like"/>
    <property type="match status" value="1"/>
</dbReference>
<dbReference type="GO" id="GO:0034599">
    <property type="term" value="P:cellular response to oxidative stress"/>
    <property type="evidence" value="ECO:0007669"/>
    <property type="project" value="InterPro"/>
</dbReference>
<dbReference type="CDD" id="cd03013">
    <property type="entry name" value="PRX5_like"/>
    <property type="match status" value="1"/>
</dbReference>
<dbReference type="GO" id="GO:0045454">
    <property type="term" value="P:cell redox homeostasis"/>
    <property type="evidence" value="ECO:0007669"/>
    <property type="project" value="TreeGrafter"/>
</dbReference>
<dbReference type="Proteomes" id="UP000321933">
    <property type="component" value="Unassembled WGS sequence"/>
</dbReference>
<dbReference type="GO" id="GO:0005737">
    <property type="term" value="C:cytoplasm"/>
    <property type="evidence" value="ECO:0007669"/>
    <property type="project" value="TreeGrafter"/>
</dbReference>
<name>A0A5C8ZS87_9GAMM</name>
<dbReference type="PANTHER" id="PTHR10430">
    <property type="entry name" value="PEROXIREDOXIN"/>
    <property type="match status" value="1"/>
</dbReference>
<accession>A0A5C8ZS87</accession>
<dbReference type="Pfam" id="PF08534">
    <property type="entry name" value="Redoxin"/>
    <property type="match status" value="1"/>
</dbReference>
<dbReference type="InterPro" id="IPR013740">
    <property type="entry name" value="Redoxin"/>
</dbReference>
<gene>
    <name evidence="5" type="ORF">FVW59_14795</name>
</gene>